<dbReference type="InterPro" id="IPR036915">
    <property type="entry name" value="Cyclin-like_sf"/>
</dbReference>
<dbReference type="InterPro" id="IPR039361">
    <property type="entry name" value="Cyclin"/>
</dbReference>
<evidence type="ECO:0000256" key="5">
    <source>
        <dbReference type="RuleBase" id="RU000383"/>
    </source>
</evidence>
<proteinExistence type="inferred from homology"/>
<dbReference type="InterPro" id="IPR006671">
    <property type="entry name" value="Cyclin_N"/>
</dbReference>
<dbReference type="PANTHER" id="PTHR10177">
    <property type="entry name" value="CYCLINS"/>
    <property type="match status" value="1"/>
</dbReference>
<keyword evidence="3 5" id="KW-0195">Cyclin</keyword>
<reference evidence="9 10" key="1">
    <citation type="submission" date="2024-11" db="EMBL/GenBank/DDBJ databases">
        <title>Chromosome-level genome assembly of Eucalyptus globulus Labill. provides insights into its genome evolution.</title>
        <authorList>
            <person name="Li X."/>
        </authorList>
    </citation>
    <scope>NUCLEOTIDE SEQUENCE [LARGE SCALE GENOMIC DNA]</scope>
    <source>
        <strain evidence="9">CL2024</strain>
        <tissue evidence="9">Fresh tender leaves</tissue>
    </source>
</reference>
<evidence type="ECO:0008006" key="11">
    <source>
        <dbReference type="Google" id="ProtNLM"/>
    </source>
</evidence>
<dbReference type="InterPro" id="IPR004367">
    <property type="entry name" value="Cyclin_C-dom"/>
</dbReference>
<dbReference type="Pfam" id="PF00134">
    <property type="entry name" value="Cyclin_N"/>
    <property type="match status" value="1"/>
</dbReference>
<keyword evidence="10" id="KW-1185">Reference proteome</keyword>
<dbReference type="InterPro" id="IPR048258">
    <property type="entry name" value="Cyclins_cyclin-box"/>
</dbReference>
<dbReference type="FunFam" id="1.10.472.10:FF:000069">
    <property type="entry name" value="Cyclin-D5-1"/>
    <property type="match status" value="1"/>
</dbReference>
<dbReference type="PROSITE" id="PS00292">
    <property type="entry name" value="CYCLINS"/>
    <property type="match status" value="1"/>
</dbReference>
<keyword evidence="4" id="KW-0131">Cell cycle</keyword>
<evidence type="ECO:0000256" key="6">
    <source>
        <dbReference type="SAM" id="MobiDB-lite"/>
    </source>
</evidence>
<dbReference type="SUPFAM" id="SSF47954">
    <property type="entry name" value="Cyclin-like"/>
    <property type="match status" value="2"/>
</dbReference>
<evidence type="ECO:0000256" key="2">
    <source>
        <dbReference type="ARBA" id="ARBA00022618"/>
    </source>
</evidence>
<keyword evidence="2" id="KW-0132">Cell division</keyword>
<dbReference type="Proteomes" id="UP001634007">
    <property type="component" value="Unassembled WGS sequence"/>
</dbReference>
<accession>A0ABD3JYN5</accession>
<evidence type="ECO:0000313" key="9">
    <source>
        <dbReference type="EMBL" id="KAL3733009.1"/>
    </source>
</evidence>
<protein>
    <recommendedName>
        <fullName evidence="11">Cyclin N-terminal domain-containing protein</fullName>
    </recommendedName>
</protein>
<comment type="caution">
    <text evidence="9">The sequence shown here is derived from an EMBL/GenBank/DDBJ whole genome shotgun (WGS) entry which is preliminary data.</text>
</comment>
<organism evidence="9 10">
    <name type="scientific">Eucalyptus globulus</name>
    <name type="common">Tasmanian blue gum</name>
    <dbReference type="NCBI Taxonomy" id="34317"/>
    <lineage>
        <taxon>Eukaryota</taxon>
        <taxon>Viridiplantae</taxon>
        <taxon>Streptophyta</taxon>
        <taxon>Embryophyta</taxon>
        <taxon>Tracheophyta</taxon>
        <taxon>Spermatophyta</taxon>
        <taxon>Magnoliopsida</taxon>
        <taxon>eudicotyledons</taxon>
        <taxon>Gunneridae</taxon>
        <taxon>Pentapetalae</taxon>
        <taxon>rosids</taxon>
        <taxon>malvids</taxon>
        <taxon>Myrtales</taxon>
        <taxon>Myrtaceae</taxon>
        <taxon>Myrtoideae</taxon>
        <taxon>Eucalypteae</taxon>
        <taxon>Eucalyptus</taxon>
    </lineage>
</organism>
<evidence type="ECO:0000313" key="10">
    <source>
        <dbReference type="Proteomes" id="UP001634007"/>
    </source>
</evidence>
<dbReference type="CDD" id="cd20544">
    <property type="entry name" value="CYCLIN_AtCycD-like_rpt2"/>
    <property type="match status" value="1"/>
</dbReference>
<dbReference type="AlphaFoldDB" id="A0ABD3JYN5"/>
<evidence type="ECO:0000256" key="1">
    <source>
        <dbReference type="ARBA" id="ARBA00009065"/>
    </source>
</evidence>
<feature type="domain" description="Cyclin-like" evidence="7">
    <location>
        <begin position="79"/>
        <end position="165"/>
    </location>
</feature>
<dbReference type="GO" id="GO:0051301">
    <property type="term" value="P:cell division"/>
    <property type="evidence" value="ECO:0007669"/>
    <property type="project" value="UniProtKB-KW"/>
</dbReference>
<dbReference type="CDD" id="cd20543">
    <property type="entry name" value="CYCLIN_AtCycD-like_rpt1"/>
    <property type="match status" value="1"/>
</dbReference>
<evidence type="ECO:0000256" key="4">
    <source>
        <dbReference type="ARBA" id="ARBA00023306"/>
    </source>
</evidence>
<feature type="compositionally biased region" description="Polar residues" evidence="6">
    <location>
        <begin position="296"/>
        <end position="305"/>
    </location>
</feature>
<gene>
    <name evidence="9" type="ORF">ACJRO7_022521</name>
</gene>
<comment type="similarity">
    <text evidence="1">Belongs to the cyclin family. Cyclin D subfamily.</text>
</comment>
<dbReference type="Gene3D" id="1.10.472.10">
    <property type="entry name" value="Cyclin-like"/>
    <property type="match status" value="2"/>
</dbReference>
<dbReference type="SMART" id="SM00385">
    <property type="entry name" value="CYCLIN"/>
    <property type="match status" value="1"/>
</dbReference>
<name>A0ABD3JYN5_EUCGL</name>
<evidence type="ECO:0000256" key="3">
    <source>
        <dbReference type="ARBA" id="ARBA00023127"/>
    </source>
</evidence>
<feature type="region of interest" description="Disordered" evidence="6">
    <location>
        <begin position="293"/>
        <end position="329"/>
    </location>
</feature>
<feature type="domain" description="Cyclin C-terminal" evidence="8">
    <location>
        <begin position="174"/>
        <end position="303"/>
    </location>
</feature>
<evidence type="ECO:0000259" key="7">
    <source>
        <dbReference type="SMART" id="SM00385"/>
    </source>
</evidence>
<dbReference type="SMART" id="SM01332">
    <property type="entry name" value="Cyclin_C"/>
    <property type="match status" value="1"/>
</dbReference>
<evidence type="ECO:0000259" key="8">
    <source>
        <dbReference type="SMART" id="SM01332"/>
    </source>
</evidence>
<dbReference type="EMBL" id="JBJKBG010000006">
    <property type="protein sequence ID" value="KAL3733009.1"/>
    <property type="molecule type" value="Genomic_DNA"/>
</dbReference>
<sequence>MDDGSPSSFLCQESEACLGDRGPVEEDEEFLHLSDSSVLDDEQCLQMLLDRETGSGFEGDGGALDPGKWIDSARSGVLSWVLKTRKVFGFRFQTAYLAMTYFDRFLSRRCIDSEKSWAIRLLSVACLSLAAKMEEVRVPPLSEYETEDYYFQSKGIQRMELLVLNTLEWRMGSITPFAYLHHFVARLHKEPSQSAVASKSVDLILGIMKEINLVDHRPSSIAAAAALAASDDSLTRNALECKLTGNCSFHQSLDIEDVFLCYSQMRSLDKEMIQLARSSYRPELTIGHLRPPDFSDISSVTYATSTKRKSPPDDDSDRAPSAPDDKRRC</sequence>
<dbReference type="InterPro" id="IPR013763">
    <property type="entry name" value="Cyclin-like_dom"/>
</dbReference>